<dbReference type="VEuPathDB" id="VectorBase:AMIN014369"/>
<evidence type="ECO:0000313" key="3">
    <source>
        <dbReference type="Proteomes" id="UP000075920"/>
    </source>
</evidence>
<evidence type="ECO:0000313" key="2">
    <source>
        <dbReference type="EnsemblMetazoa" id="AMIN014369-PA"/>
    </source>
</evidence>
<evidence type="ECO:0000256" key="1">
    <source>
        <dbReference type="SAM" id="Phobius"/>
    </source>
</evidence>
<keyword evidence="1" id="KW-0812">Transmembrane</keyword>
<accession>A0A182WNU3</accession>
<feature type="transmembrane region" description="Helical" evidence="1">
    <location>
        <begin position="42"/>
        <end position="65"/>
    </location>
</feature>
<name>A0A182WNU3_9DIPT</name>
<reference evidence="2" key="2">
    <citation type="submission" date="2020-05" db="UniProtKB">
        <authorList>
            <consortium name="EnsemblMetazoa"/>
        </authorList>
    </citation>
    <scope>IDENTIFICATION</scope>
    <source>
        <strain evidence="2">MINIMUS1</strain>
    </source>
</reference>
<sequence length="68" mass="8143">MIFPCLREIFVLFCFVAYCIRTHTLACIPIHQIKEYISNNMYTHIEIVIIYDNLLQICIVLLITYPYQ</sequence>
<protein>
    <submittedName>
        <fullName evidence="2">Uncharacterized protein</fullName>
    </submittedName>
</protein>
<dbReference type="Proteomes" id="UP000075920">
    <property type="component" value="Unassembled WGS sequence"/>
</dbReference>
<keyword evidence="1" id="KW-1133">Transmembrane helix</keyword>
<keyword evidence="3" id="KW-1185">Reference proteome</keyword>
<dbReference type="AlphaFoldDB" id="A0A182WNU3"/>
<dbReference type="EnsemblMetazoa" id="AMIN014369-RA">
    <property type="protein sequence ID" value="AMIN014369-PA"/>
    <property type="gene ID" value="AMIN014369"/>
</dbReference>
<reference evidence="3" key="1">
    <citation type="submission" date="2013-03" db="EMBL/GenBank/DDBJ databases">
        <title>The Genome Sequence of Anopheles minimus MINIMUS1.</title>
        <authorList>
            <consortium name="The Broad Institute Genomics Platform"/>
            <person name="Neafsey D.E."/>
            <person name="Walton C."/>
            <person name="Walker B."/>
            <person name="Young S.K."/>
            <person name="Zeng Q."/>
            <person name="Gargeya S."/>
            <person name="Fitzgerald M."/>
            <person name="Haas B."/>
            <person name="Abouelleil A."/>
            <person name="Allen A.W."/>
            <person name="Alvarado L."/>
            <person name="Arachchi H.M."/>
            <person name="Berlin A.M."/>
            <person name="Chapman S.B."/>
            <person name="Gainer-Dewar J."/>
            <person name="Goldberg J."/>
            <person name="Griggs A."/>
            <person name="Gujja S."/>
            <person name="Hansen M."/>
            <person name="Howarth C."/>
            <person name="Imamovic A."/>
            <person name="Ireland A."/>
            <person name="Larimer J."/>
            <person name="McCowan C."/>
            <person name="Murphy C."/>
            <person name="Pearson M."/>
            <person name="Poon T.W."/>
            <person name="Priest M."/>
            <person name="Roberts A."/>
            <person name="Saif S."/>
            <person name="Shea T."/>
            <person name="Sisk P."/>
            <person name="Sykes S."/>
            <person name="Wortman J."/>
            <person name="Nusbaum C."/>
            <person name="Birren B."/>
        </authorList>
    </citation>
    <scope>NUCLEOTIDE SEQUENCE [LARGE SCALE GENOMIC DNA]</scope>
    <source>
        <strain evidence="3">MINIMUS1</strain>
    </source>
</reference>
<keyword evidence="1" id="KW-0472">Membrane</keyword>
<proteinExistence type="predicted"/>
<organism evidence="2 3">
    <name type="scientific">Anopheles minimus</name>
    <dbReference type="NCBI Taxonomy" id="112268"/>
    <lineage>
        <taxon>Eukaryota</taxon>
        <taxon>Metazoa</taxon>
        <taxon>Ecdysozoa</taxon>
        <taxon>Arthropoda</taxon>
        <taxon>Hexapoda</taxon>
        <taxon>Insecta</taxon>
        <taxon>Pterygota</taxon>
        <taxon>Neoptera</taxon>
        <taxon>Endopterygota</taxon>
        <taxon>Diptera</taxon>
        <taxon>Nematocera</taxon>
        <taxon>Culicoidea</taxon>
        <taxon>Culicidae</taxon>
        <taxon>Anophelinae</taxon>
        <taxon>Anopheles</taxon>
    </lineage>
</organism>